<sequence length="361" mass="39450">MNTWSVIVDRSDLSSTTLVEAASIRPTTGQALLRVERVGLTINNLTYCALGDALGYWGYFPTQVPGMAHIPLWGYAQVAASETDALKTGDRVFGYLPSASHLLVTPSPLGTDRFRDAAPHRGELMPIYNEYTVVTGAPRSPERENLTALYRPLFMTSFAFEAFGAANEWFGARRLLISSASSKTGYGIASLARSRGGIEIVGITSPANVAFSQQLGCYDTVITYDDVESLSKVPTLYADLAGDTDLRRRLHRHLADNLTHDAVLGISHISSPTSLPTEELVGPKPTVFGAFDYLLTPAMQQEITRRYHSAWEDFRTLLRDNLDVVTDAGPKALQDHWTRLQGGEVDPRKGLVVTFADPDGA</sequence>
<evidence type="ECO:0000313" key="2">
    <source>
        <dbReference type="Proteomes" id="UP000242320"/>
    </source>
</evidence>
<protein>
    <recommendedName>
        <fullName evidence="3">DUF2855 domain-containing protein</fullName>
    </recommendedName>
</protein>
<dbReference type="Gene3D" id="3.90.180.10">
    <property type="entry name" value="Medium-chain alcohol dehydrogenases, catalytic domain"/>
    <property type="match status" value="1"/>
</dbReference>
<accession>A0A1X2L9Y4</accession>
<dbReference type="InterPro" id="IPR021276">
    <property type="entry name" value="DUF2855"/>
</dbReference>
<evidence type="ECO:0008006" key="3">
    <source>
        <dbReference type="Google" id="ProtNLM"/>
    </source>
</evidence>
<proteinExistence type="predicted"/>
<dbReference type="EMBL" id="NCXM01000005">
    <property type="protein sequence ID" value="OSC30757.1"/>
    <property type="molecule type" value="Genomic_DNA"/>
</dbReference>
<dbReference type="OrthoDB" id="8953110at2"/>
<keyword evidence="2" id="KW-1185">Reference proteome</keyword>
<dbReference type="Pfam" id="PF11017">
    <property type="entry name" value="DUF2855"/>
    <property type="match status" value="1"/>
</dbReference>
<dbReference type="Gene3D" id="3.40.50.720">
    <property type="entry name" value="NAD(P)-binding Rossmann-like Domain"/>
    <property type="match status" value="1"/>
</dbReference>
<dbReference type="RefSeq" id="WP_085289161.1">
    <property type="nucleotide sequence ID" value="NZ_NCXM01000005.1"/>
</dbReference>
<organism evidence="1 2">
    <name type="scientific">Mycolicibacterium vulneris</name>
    <dbReference type="NCBI Taxonomy" id="547163"/>
    <lineage>
        <taxon>Bacteria</taxon>
        <taxon>Bacillati</taxon>
        <taxon>Actinomycetota</taxon>
        <taxon>Actinomycetes</taxon>
        <taxon>Mycobacteriales</taxon>
        <taxon>Mycobacteriaceae</taxon>
        <taxon>Mycolicibacterium</taxon>
    </lineage>
</organism>
<name>A0A1X2L9Y4_9MYCO</name>
<comment type="caution">
    <text evidence="1">The sequence shown here is derived from an EMBL/GenBank/DDBJ whole genome shotgun (WGS) entry which is preliminary data.</text>
</comment>
<dbReference type="AlphaFoldDB" id="A0A1X2L9Y4"/>
<evidence type="ECO:0000313" key="1">
    <source>
        <dbReference type="EMBL" id="OSC30757.1"/>
    </source>
</evidence>
<reference evidence="1 2" key="1">
    <citation type="submission" date="2017-04" db="EMBL/GenBank/DDBJ databases">
        <title>The new phylogeny of genus Mycobacterium.</title>
        <authorList>
            <person name="Tortoli E."/>
            <person name="Trovato A."/>
            <person name="Cirillo D.M."/>
        </authorList>
    </citation>
    <scope>NUCLEOTIDE SEQUENCE [LARGE SCALE GENOMIC DNA]</scope>
    <source>
        <strain evidence="1 2">DSM 45247</strain>
    </source>
</reference>
<gene>
    <name evidence="1" type="ORF">B8W69_06935</name>
</gene>
<dbReference type="Proteomes" id="UP000242320">
    <property type="component" value="Unassembled WGS sequence"/>
</dbReference>